<dbReference type="GO" id="GO:0005506">
    <property type="term" value="F:iron ion binding"/>
    <property type="evidence" value="ECO:0007669"/>
    <property type="project" value="InterPro"/>
</dbReference>
<evidence type="ECO:0000256" key="4">
    <source>
        <dbReference type="ARBA" id="ARBA00023002"/>
    </source>
</evidence>
<comment type="similarity">
    <text evidence="1">Belongs to the cytochrome P450 family.</text>
</comment>
<accession>A0A803MH02</accession>
<keyword evidence="7" id="KW-1185">Reference proteome</keyword>
<dbReference type="PANTHER" id="PTHR47955">
    <property type="entry name" value="CYTOCHROME P450 FAMILY 71 PROTEIN"/>
    <property type="match status" value="1"/>
</dbReference>
<evidence type="ECO:0000313" key="7">
    <source>
        <dbReference type="Proteomes" id="UP000596660"/>
    </source>
</evidence>
<dbReference type="SUPFAM" id="SSF48264">
    <property type="entry name" value="Cytochrome P450"/>
    <property type="match status" value="1"/>
</dbReference>
<dbReference type="Proteomes" id="UP000596660">
    <property type="component" value="Unplaced"/>
</dbReference>
<name>A0A803MH02_CHEQI</name>
<evidence type="ECO:0000256" key="3">
    <source>
        <dbReference type="ARBA" id="ARBA00022723"/>
    </source>
</evidence>
<dbReference type="PANTHER" id="PTHR47955:SF8">
    <property type="entry name" value="CYTOCHROME P450 71D11-LIKE"/>
    <property type="match status" value="1"/>
</dbReference>
<reference evidence="6" key="2">
    <citation type="submission" date="2021-03" db="UniProtKB">
        <authorList>
            <consortium name="EnsemblPlants"/>
        </authorList>
    </citation>
    <scope>IDENTIFICATION</scope>
</reference>
<protein>
    <submittedName>
        <fullName evidence="6">Uncharacterized protein</fullName>
    </submittedName>
</protein>
<keyword evidence="2" id="KW-0349">Heme</keyword>
<evidence type="ECO:0000256" key="1">
    <source>
        <dbReference type="ARBA" id="ARBA00010617"/>
    </source>
</evidence>
<evidence type="ECO:0000256" key="2">
    <source>
        <dbReference type="ARBA" id="ARBA00022617"/>
    </source>
</evidence>
<reference evidence="6" key="1">
    <citation type="journal article" date="2017" name="Nature">
        <title>The genome of Chenopodium quinoa.</title>
        <authorList>
            <person name="Jarvis D.E."/>
            <person name="Ho Y.S."/>
            <person name="Lightfoot D.J."/>
            <person name="Schmoeckel S.M."/>
            <person name="Li B."/>
            <person name="Borm T.J.A."/>
            <person name="Ohyanagi H."/>
            <person name="Mineta K."/>
            <person name="Michell C.T."/>
            <person name="Saber N."/>
            <person name="Kharbatia N.M."/>
            <person name="Rupper R.R."/>
            <person name="Sharp A.R."/>
            <person name="Dally N."/>
            <person name="Boughton B.A."/>
            <person name="Woo Y.H."/>
            <person name="Gao G."/>
            <person name="Schijlen E.G.W.M."/>
            <person name="Guo X."/>
            <person name="Momin A.A."/>
            <person name="Negrao S."/>
            <person name="Al-Babili S."/>
            <person name="Gehring C."/>
            <person name="Roessner U."/>
            <person name="Jung C."/>
            <person name="Murphy K."/>
            <person name="Arold S.T."/>
            <person name="Gojobori T."/>
            <person name="van der Linden C.G."/>
            <person name="van Loo E.N."/>
            <person name="Jellen E.N."/>
            <person name="Maughan P.J."/>
            <person name="Tester M."/>
        </authorList>
    </citation>
    <scope>NUCLEOTIDE SEQUENCE [LARGE SCALE GENOMIC DNA]</scope>
    <source>
        <strain evidence="6">cv. PI 614886</strain>
    </source>
</reference>
<dbReference type="GO" id="GO:0020037">
    <property type="term" value="F:heme binding"/>
    <property type="evidence" value="ECO:0007669"/>
    <property type="project" value="InterPro"/>
</dbReference>
<keyword evidence="4" id="KW-0560">Oxidoreductase</keyword>
<dbReference type="GO" id="GO:0016705">
    <property type="term" value="F:oxidoreductase activity, acting on paired donors, with incorporation or reduction of molecular oxygen"/>
    <property type="evidence" value="ECO:0007669"/>
    <property type="project" value="InterPro"/>
</dbReference>
<keyword evidence="3" id="KW-0479">Metal-binding</keyword>
<organism evidence="6 7">
    <name type="scientific">Chenopodium quinoa</name>
    <name type="common">Quinoa</name>
    <dbReference type="NCBI Taxonomy" id="63459"/>
    <lineage>
        <taxon>Eukaryota</taxon>
        <taxon>Viridiplantae</taxon>
        <taxon>Streptophyta</taxon>
        <taxon>Embryophyta</taxon>
        <taxon>Tracheophyta</taxon>
        <taxon>Spermatophyta</taxon>
        <taxon>Magnoliopsida</taxon>
        <taxon>eudicotyledons</taxon>
        <taxon>Gunneridae</taxon>
        <taxon>Pentapetalae</taxon>
        <taxon>Caryophyllales</taxon>
        <taxon>Chenopodiaceae</taxon>
        <taxon>Chenopodioideae</taxon>
        <taxon>Atripliceae</taxon>
        <taxon>Chenopodium</taxon>
    </lineage>
</organism>
<dbReference type="AlphaFoldDB" id="A0A803MH02"/>
<dbReference type="EnsemblPlants" id="AUR62029254-RA">
    <property type="protein sequence ID" value="AUR62029254-RA:cds"/>
    <property type="gene ID" value="AUR62029254"/>
</dbReference>
<evidence type="ECO:0000256" key="5">
    <source>
        <dbReference type="ARBA" id="ARBA00023004"/>
    </source>
</evidence>
<sequence length="84" mass="9481">MAKEVMKTHDAVFCNRPILMVAKEVFYDCTDVGLAPYGECWAEHTKDLNARTLHFEAGRVVSTDSSGRSYYSNQLLSFGRRANC</sequence>
<dbReference type="GO" id="GO:0004497">
    <property type="term" value="F:monooxygenase activity"/>
    <property type="evidence" value="ECO:0007669"/>
    <property type="project" value="InterPro"/>
</dbReference>
<dbReference type="Gramene" id="AUR62029254-RA">
    <property type="protein sequence ID" value="AUR62029254-RA:cds"/>
    <property type="gene ID" value="AUR62029254"/>
</dbReference>
<proteinExistence type="inferred from homology"/>
<evidence type="ECO:0000313" key="6">
    <source>
        <dbReference type="EnsemblPlants" id="AUR62029254-RA:cds"/>
    </source>
</evidence>
<keyword evidence="5" id="KW-0408">Iron</keyword>
<dbReference type="InterPro" id="IPR036396">
    <property type="entry name" value="Cyt_P450_sf"/>
</dbReference>